<dbReference type="EMBL" id="CAJFCV020000006">
    <property type="protein sequence ID" value="CAG9132333.1"/>
    <property type="molecule type" value="Genomic_DNA"/>
</dbReference>
<evidence type="ECO:0000313" key="5">
    <source>
        <dbReference type="WBParaSite" id="BXY_0654100.1"/>
    </source>
</evidence>
<dbReference type="AlphaFoldDB" id="A0A1I7S0L7"/>
<keyword evidence="1" id="KW-1133">Transmembrane helix</keyword>
<protein>
    <submittedName>
        <fullName evidence="2">(pine wood nematode) hypothetical protein</fullName>
    </submittedName>
</protein>
<evidence type="ECO:0000256" key="1">
    <source>
        <dbReference type="SAM" id="Phobius"/>
    </source>
</evidence>
<gene>
    <name evidence="2" type="ORF">BXYJ_LOCUS15856</name>
</gene>
<dbReference type="WBParaSite" id="BXY_0654100.1">
    <property type="protein sequence ID" value="BXY_0654100.1"/>
    <property type="gene ID" value="BXY_0654100"/>
</dbReference>
<evidence type="ECO:0000313" key="2">
    <source>
        <dbReference type="EMBL" id="CAD5235765.1"/>
    </source>
</evidence>
<accession>A0A1I7S0L7</accession>
<dbReference type="OrthoDB" id="5790074at2759"/>
<keyword evidence="4" id="KW-1185">Reference proteome</keyword>
<dbReference type="eggNOG" id="ENOG502S6Q0">
    <property type="taxonomic scope" value="Eukaryota"/>
</dbReference>
<dbReference type="Proteomes" id="UP000659654">
    <property type="component" value="Unassembled WGS sequence"/>
</dbReference>
<reference evidence="2" key="2">
    <citation type="submission" date="2020-09" db="EMBL/GenBank/DDBJ databases">
        <authorList>
            <person name="Kikuchi T."/>
        </authorList>
    </citation>
    <scope>NUCLEOTIDE SEQUENCE</scope>
    <source>
        <strain evidence="2">Ka4C1</strain>
    </source>
</reference>
<keyword evidence="1" id="KW-0812">Transmembrane</keyword>
<evidence type="ECO:0000313" key="4">
    <source>
        <dbReference type="Proteomes" id="UP000659654"/>
    </source>
</evidence>
<evidence type="ECO:0000313" key="3">
    <source>
        <dbReference type="Proteomes" id="UP000095284"/>
    </source>
</evidence>
<sequence>MVTNQPTTVPFFGPCQFPSPNSNQPDQLKEYLNVCNIRQHLKFICDLHYQFNQMNVYPIVKAFETHKSVLQTNGKHNLGILLVRQLAQPVSPDYVTEESAEFGCLFHAPCQPMTPELVQKYVFTTKTFTKVFTTALFGRWFPSAYCPQPKALVVIVTDGILGDTRKLTSVNVYTDNPRFSPFIMNIQLETANTLLQGVPVVDAIAETIDQLGFAFREYYATQGEPRRHVIPMWAWEIATVSVVLVVFALAVEWYIVRRKIASKRSISGVKVDAVRSKTHLIF</sequence>
<dbReference type="Proteomes" id="UP000582659">
    <property type="component" value="Unassembled WGS sequence"/>
</dbReference>
<dbReference type="Proteomes" id="UP000095284">
    <property type="component" value="Unplaced"/>
</dbReference>
<dbReference type="SMR" id="A0A1I7S0L7"/>
<organism evidence="3 5">
    <name type="scientific">Bursaphelenchus xylophilus</name>
    <name type="common">Pinewood nematode worm</name>
    <name type="synonym">Aphelenchoides xylophilus</name>
    <dbReference type="NCBI Taxonomy" id="6326"/>
    <lineage>
        <taxon>Eukaryota</taxon>
        <taxon>Metazoa</taxon>
        <taxon>Ecdysozoa</taxon>
        <taxon>Nematoda</taxon>
        <taxon>Chromadorea</taxon>
        <taxon>Rhabditida</taxon>
        <taxon>Tylenchina</taxon>
        <taxon>Tylenchomorpha</taxon>
        <taxon>Aphelenchoidea</taxon>
        <taxon>Aphelenchoididae</taxon>
        <taxon>Bursaphelenchus</taxon>
    </lineage>
</organism>
<name>A0A1I7S0L7_BURXY</name>
<proteinExistence type="predicted"/>
<dbReference type="EMBL" id="CAJFDI010000006">
    <property type="protein sequence ID" value="CAD5235765.1"/>
    <property type="molecule type" value="Genomic_DNA"/>
</dbReference>
<reference evidence="5" key="1">
    <citation type="submission" date="2016-11" db="UniProtKB">
        <authorList>
            <consortium name="WormBaseParasite"/>
        </authorList>
    </citation>
    <scope>IDENTIFICATION</scope>
</reference>
<feature type="transmembrane region" description="Helical" evidence="1">
    <location>
        <begin position="232"/>
        <end position="256"/>
    </location>
</feature>
<keyword evidence="1" id="KW-0472">Membrane</keyword>